<dbReference type="STRING" id="222136.BBW65_01360"/>
<protein>
    <recommendedName>
        <fullName evidence="4">Integral membrane protein</fullName>
    </recommendedName>
</protein>
<accession>A0A1B1U434</accession>
<keyword evidence="1" id="KW-1133">Transmembrane helix</keyword>
<evidence type="ECO:0008006" key="4">
    <source>
        <dbReference type="Google" id="ProtNLM"/>
    </source>
</evidence>
<dbReference type="EMBL" id="CP016503">
    <property type="protein sequence ID" value="ANV97537.1"/>
    <property type="molecule type" value="Genomic_DNA"/>
</dbReference>
<evidence type="ECO:0000256" key="1">
    <source>
        <dbReference type="SAM" id="Phobius"/>
    </source>
</evidence>
<dbReference type="AlphaFoldDB" id="A0A1B1U434"/>
<dbReference type="RefSeq" id="WP_066338693.1">
    <property type="nucleotide sequence ID" value="NZ_CP016503.1"/>
</dbReference>
<keyword evidence="1" id="KW-0812">Transmembrane</keyword>
<name>A0A1B1U434_9HELI</name>
<dbReference type="Proteomes" id="UP000092884">
    <property type="component" value="Chromosome"/>
</dbReference>
<organism evidence="2 3">
    <name type="scientific">Helicobacter enhydrae</name>
    <dbReference type="NCBI Taxonomy" id="222136"/>
    <lineage>
        <taxon>Bacteria</taxon>
        <taxon>Pseudomonadati</taxon>
        <taxon>Campylobacterota</taxon>
        <taxon>Epsilonproteobacteria</taxon>
        <taxon>Campylobacterales</taxon>
        <taxon>Helicobacteraceae</taxon>
        <taxon>Helicobacter</taxon>
    </lineage>
</organism>
<reference evidence="3" key="1">
    <citation type="submission" date="2016-07" db="EMBL/GenBank/DDBJ databases">
        <authorList>
            <person name="Florea S."/>
            <person name="Webb J.S."/>
            <person name="Jaromczyk J."/>
            <person name="Schardl C.L."/>
        </authorList>
    </citation>
    <scope>NUCLEOTIDE SEQUENCE [LARGE SCALE GENOMIC DNA]</scope>
    <source>
        <strain evidence="3">MIT 01-6242</strain>
    </source>
</reference>
<keyword evidence="1" id="KW-0472">Membrane</keyword>
<keyword evidence="3" id="KW-1185">Reference proteome</keyword>
<evidence type="ECO:0000313" key="2">
    <source>
        <dbReference type="EMBL" id="ANV97537.1"/>
    </source>
</evidence>
<dbReference type="KEGG" id="het:BBW65_01360"/>
<feature type="transmembrane region" description="Helical" evidence="1">
    <location>
        <begin position="30"/>
        <end position="46"/>
    </location>
</feature>
<gene>
    <name evidence="2" type="ORF">BBW65_01360</name>
</gene>
<sequence length="89" mass="10466">MKSLLKVLCALAIAASWYLFSGQGSESTSIAFFFIVLFALFVKPVQPNQSRIKKQYLEKLREGVERNQEIKKRYTKERNVVYKDFRKKD</sequence>
<proteinExistence type="predicted"/>
<evidence type="ECO:0000313" key="3">
    <source>
        <dbReference type="Proteomes" id="UP000092884"/>
    </source>
</evidence>
<dbReference type="OrthoDB" id="5329716at2"/>